<dbReference type="Gene3D" id="1.10.1760.20">
    <property type="match status" value="1"/>
</dbReference>
<keyword evidence="3" id="KW-0472">Membrane</keyword>
<gene>
    <name evidence="4" type="ORF">Q612_NSC00354G0031</name>
</gene>
<feature type="transmembrane region" description="Helical" evidence="3">
    <location>
        <begin position="49"/>
        <end position="73"/>
    </location>
</feature>
<dbReference type="AlphaFoldDB" id="W1TZ09"/>
<evidence type="ECO:0000256" key="3">
    <source>
        <dbReference type="SAM" id="Phobius"/>
    </source>
</evidence>
<evidence type="ECO:0000313" key="4">
    <source>
        <dbReference type="EMBL" id="ETI84568.1"/>
    </source>
</evidence>
<evidence type="ECO:0000256" key="2">
    <source>
        <dbReference type="ARBA" id="ARBA00022989"/>
    </source>
</evidence>
<keyword evidence="1 3" id="KW-0812">Transmembrane</keyword>
<dbReference type="Proteomes" id="UP000018840">
    <property type="component" value="Unassembled WGS sequence"/>
</dbReference>
<dbReference type="Pfam" id="PF07155">
    <property type="entry name" value="ECF-ribofla_trS"/>
    <property type="match status" value="1"/>
</dbReference>
<dbReference type="GO" id="GO:0016020">
    <property type="term" value="C:membrane"/>
    <property type="evidence" value="ECO:0007669"/>
    <property type="project" value="InterPro"/>
</dbReference>
<sequence length="175" mass="18592">MQNSNTIEKRSQSTRQMVYMGVAIALCVVATMVLIPMPGGAMVHMGSAALYIIGIVFGRWVGAVGGGIGSMIFDAIVGLTGYTPFSLVIKGVAGYLVGYFGHTPNRRPSYGRVLIATLIASLWTLAGYVVAWWAVIGSWQTAIANIPFSLMTSALGIVVALAVGPKLYELIHKKK</sequence>
<feature type="transmembrane region" description="Helical" evidence="3">
    <location>
        <begin position="79"/>
        <end position="101"/>
    </location>
</feature>
<dbReference type="EMBL" id="AZMC01000354">
    <property type="protein sequence ID" value="ETI84568.1"/>
    <property type="molecule type" value="Genomic_DNA"/>
</dbReference>
<dbReference type="PANTHER" id="PTHR37815">
    <property type="entry name" value="UPF0397 PROTEIN BC_2624-RELATED"/>
    <property type="match status" value="1"/>
</dbReference>
<comment type="caution">
    <text evidence="4">The sequence shown here is derived from an EMBL/GenBank/DDBJ whole genome shotgun (WGS) entry which is preliminary data.</text>
</comment>
<accession>W1TZ09</accession>
<dbReference type="InterPro" id="IPR009825">
    <property type="entry name" value="ECF_substrate-spec-like"/>
</dbReference>
<organism evidence="4 5">
    <name type="scientific">Negativicoccus succinicivorans DORA_17_25</name>
    <dbReference type="NCBI Taxonomy" id="1403945"/>
    <lineage>
        <taxon>Bacteria</taxon>
        <taxon>Bacillati</taxon>
        <taxon>Bacillota</taxon>
        <taxon>Negativicutes</taxon>
        <taxon>Veillonellales</taxon>
        <taxon>Veillonellaceae</taxon>
        <taxon>Negativicoccus</taxon>
    </lineage>
</organism>
<proteinExistence type="predicted"/>
<protein>
    <recommendedName>
        <fullName evidence="6">ECF transporter S component</fullName>
    </recommendedName>
</protein>
<feature type="transmembrane region" description="Helical" evidence="3">
    <location>
        <begin position="142"/>
        <end position="164"/>
    </location>
</feature>
<reference evidence="4 5" key="1">
    <citation type="submission" date="2013-12" db="EMBL/GenBank/DDBJ databases">
        <title>A Varibaculum cambriense genome reconstructed from a premature infant gut community with otherwise low bacterial novelty that shifts toward anaerobic metabolism during the third week of life.</title>
        <authorList>
            <person name="Brown C.T."/>
            <person name="Sharon I."/>
            <person name="Thomas B.C."/>
            <person name="Castelle C.J."/>
            <person name="Morowitz M.J."/>
            <person name="Banfield J.F."/>
        </authorList>
    </citation>
    <scope>NUCLEOTIDE SEQUENCE [LARGE SCALE GENOMIC DNA]</scope>
    <source>
        <strain evidence="5">DORA_17_25</strain>
    </source>
</reference>
<feature type="transmembrane region" description="Helical" evidence="3">
    <location>
        <begin position="17"/>
        <end position="37"/>
    </location>
</feature>
<evidence type="ECO:0008006" key="6">
    <source>
        <dbReference type="Google" id="ProtNLM"/>
    </source>
</evidence>
<name>W1TZ09_9FIRM</name>
<feature type="transmembrane region" description="Helical" evidence="3">
    <location>
        <begin position="113"/>
        <end position="136"/>
    </location>
</feature>
<dbReference type="PANTHER" id="PTHR37815:SF3">
    <property type="entry name" value="UPF0397 PROTEIN SPR0429"/>
    <property type="match status" value="1"/>
</dbReference>
<evidence type="ECO:0000256" key="1">
    <source>
        <dbReference type="ARBA" id="ARBA00022692"/>
    </source>
</evidence>
<keyword evidence="2 3" id="KW-1133">Transmembrane helix</keyword>
<evidence type="ECO:0000313" key="5">
    <source>
        <dbReference type="Proteomes" id="UP000018840"/>
    </source>
</evidence>